<accession>A0A0M3IP19</accession>
<evidence type="ECO:0000313" key="1">
    <source>
        <dbReference type="Proteomes" id="UP000036681"/>
    </source>
</evidence>
<proteinExistence type="predicted"/>
<dbReference type="WBParaSite" id="ALUE_0002049701-mRNA-1">
    <property type="protein sequence ID" value="ALUE_0002049701-mRNA-1"/>
    <property type="gene ID" value="ALUE_0002049701"/>
</dbReference>
<name>A0A0M3IP19_ASCLU</name>
<sequence length="83" mass="9955">MHFSQCLAHSYPSPYIHLSCRTELYQAQSSSYIRLPNHIHTYVEHDRRSIPHLTMSNSSRHIGLYLFHHKVYFGRKEAWRTPM</sequence>
<dbReference type="AlphaFoldDB" id="A0A0M3IP19"/>
<reference evidence="2" key="1">
    <citation type="submission" date="2017-02" db="UniProtKB">
        <authorList>
            <consortium name="WormBaseParasite"/>
        </authorList>
    </citation>
    <scope>IDENTIFICATION</scope>
</reference>
<evidence type="ECO:0000313" key="2">
    <source>
        <dbReference type="WBParaSite" id="ALUE_0002049701-mRNA-1"/>
    </source>
</evidence>
<dbReference type="Proteomes" id="UP000036681">
    <property type="component" value="Unplaced"/>
</dbReference>
<protein>
    <submittedName>
        <fullName evidence="2">Ovule protein</fullName>
    </submittedName>
</protein>
<organism evidence="1 2">
    <name type="scientific">Ascaris lumbricoides</name>
    <name type="common">Giant roundworm</name>
    <dbReference type="NCBI Taxonomy" id="6252"/>
    <lineage>
        <taxon>Eukaryota</taxon>
        <taxon>Metazoa</taxon>
        <taxon>Ecdysozoa</taxon>
        <taxon>Nematoda</taxon>
        <taxon>Chromadorea</taxon>
        <taxon>Rhabditida</taxon>
        <taxon>Spirurina</taxon>
        <taxon>Ascaridomorpha</taxon>
        <taxon>Ascaridoidea</taxon>
        <taxon>Ascarididae</taxon>
        <taxon>Ascaris</taxon>
    </lineage>
</organism>
<keyword evidence="1" id="KW-1185">Reference proteome</keyword>